<evidence type="ECO:0000313" key="4">
    <source>
        <dbReference type="Proteomes" id="UP000230709"/>
    </source>
</evidence>
<dbReference type="SUPFAM" id="SSF51126">
    <property type="entry name" value="Pectin lyase-like"/>
    <property type="match status" value="1"/>
</dbReference>
<dbReference type="Proteomes" id="UP000230709">
    <property type="component" value="Chromosome"/>
</dbReference>
<dbReference type="Gene3D" id="2.160.20.10">
    <property type="entry name" value="Single-stranded right-handed beta-helix, Pectin lyase-like"/>
    <property type="match status" value="1"/>
</dbReference>
<dbReference type="AlphaFoldDB" id="A0A2D2D4V1"/>
<dbReference type="EMBL" id="CP023737">
    <property type="protein sequence ID" value="ATQ70047.1"/>
    <property type="molecule type" value="Genomic_DNA"/>
</dbReference>
<dbReference type="InterPro" id="IPR012334">
    <property type="entry name" value="Pectin_lyas_fold"/>
</dbReference>
<proteinExistence type="predicted"/>
<feature type="domain" description="Right handed beta helix" evidence="2">
    <location>
        <begin position="126"/>
        <end position="270"/>
    </location>
</feature>
<gene>
    <name evidence="3" type="ORF">CQW49_20765</name>
</gene>
<keyword evidence="4" id="KW-1185">Reference proteome</keyword>
<sequence>MRNIFASAAVGALVLAALGVAPAMAGSAVTFVSGKGTDAGTCASPATPCRTFTFALSQTNANGEIKTLDPAHYGFTSINKSVTITGVPGAGILMSAAGTAITINNATAVVSLRGLEINGRGVGTRGVTVVAAKAVNIVDCTVRRFGADGISISPASGAVSATISNTISSDNGNFGIEFVPGSGASVLASVDHTTTNDNGFAGILVSPGATAMISDSIASNNAIDGFRASGDASSKMYLARSVASGNGTGIHNVTSSTVKSFGDNKVFGNGTDVDGTVGLVASK</sequence>
<organism evidence="3 4">
    <name type="scientific">Methylosinus trichosporium (strain ATCC 35070 / NCIMB 11131 / UNIQEM 75 / OB3b)</name>
    <dbReference type="NCBI Taxonomy" id="595536"/>
    <lineage>
        <taxon>Bacteria</taxon>
        <taxon>Pseudomonadati</taxon>
        <taxon>Pseudomonadota</taxon>
        <taxon>Alphaproteobacteria</taxon>
        <taxon>Hyphomicrobiales</taxon>
        <taxon>Methylocystaceae</taxon>
        <taxon>Methylosinus</taxon>
    </lineage>
</organism>
<evidence type="ECO:0000313" key="3">
    <source>
        <dbReference type="EMBL" id="ATQ70047.1"/>
    </source>
</evidence>
<dbReference type="RefSeq" id="WP_003611433.1">
    <property type="nucleotide sequence ID" value="NZ_ADVE02000001.1"/>
</dbReference>
<name>A0A2D2D4V1_METT3</name>
<feature type="chain" id="PRO_5013635609" description="Right handed beta helix domain-containing protein" evidence="1">
    <location>
        <begin position="26"/>
        <end position="283"/>
    </location>
</feature>
<evidence type="ECO:0000256" key="1">
    <source>
        <dbReference type="SAM" id="SignalP"/>
    </source>
</evidence>
<dbReference type="InterPro" id="IPR011050">
    <property type="entry name" value="Pectin_lyase_fold/virulence"/>
</dbReference>
<dbReference type="KEGG" id="mtw:CQW49_20765"/>
<dbReference type="InterPro" id="IPR039448">
    <property type="entry name" value="Beta_helix"/>
</dbReference>
<protein>
    <recommendedName>
        <fullName evidence="2">Right handed beta helix domain-containing protein</fullName>
    </recommendedName>
</protein>
<reference evidence="4" key="1">
    <citation type="submission" date="2017-10" db="EMBL/GenBank/DDBJ databases">
        <title>Completed PacBio SMRT sequence of Methylosinus trichosporium OB3b reveals presence of a third large plasmid.</title>
        <authorList>
            <person name="Charles T.C."/>
            <person name="Lynch M.D.J."/>
            <person name="Heil J.R."/>
            <person name="Cheng J."/>
        </authorList>
    </citation>
    <scope>NUCLEOTIDE SEQUENCE [LARGE SCALE GENOMIC DNA]</scope>
    <source>
        <strain evidence="4">OB3b</strain>
    </source>
</reference>
<accession>A0A2D2D4V1</accession>
<evidence type="ECO:0000259" key="2">
    <source>
        <dbReference type="Pfam" id="PF13229"/>
    </source>
</evidence>
<keyword evidence="1" id="KW-0732">Signal</keyword>
<dbReference type="Pfam" id="PF13229">
    <property type="entry name" value="Beta_helix"/>
    <property type="match status" value="1"/>
</dbReference>
<feature type="signal peptide" evidence="1">
    <location>
        <begin position="1"/>
        <end position="25"/>
    </location>
</feature>